<keyword evidence="3" id="KW-0488">Methylation</keyword>
<dbReference type="SUPFAM" id="SSF58104">
    <property type="entry name" value="Methyl-accepting chemotaxis protein (MCP) signaling domain"/>
    <property type="match status" value="1"/>
</dbReference>
<dbReference type="GeneID" id="300417148"/>
<dbReference type="EMBL" id="FMZQ01000015">
    <property type="protein sequence ID" value="SDD36578.1"/>
    <property type="molecule type" value="Genomic_DNA"/>
</dbReference>
<keyword evidence="4" id="KW-0145">Chemotaxis</keyword>
<name>A0A1G6U5D5_9GAMM</name>
<evidence type="ECO:0000256" key="7">
    <source>
        <dbReference type="ARBA" id="ARBA00022989"/>
    </source>
</evidence>
<dbReference type="GO" id="GO:0007165">
    <property type="term" value="P:signal transduction"/>
    <property type="evidence" value="ECO:0007669"/>
    <property type="project" value="UniProtKB-KW"/>
</dbReference>
<keyword evidence="8" id="KW-0472">Membrane</keyword>
<evidence type="ECO:0000256" key="1">
    <source>
        <dbReference type="ARBA" id="ARBA00004429"/>
    </source>
</evidence>
<dbReference type="Gene3D" id="1.10.287.950">
    <property type="entry name" value="Methyl-accepting chemotaxis protein"/>
    <property type="match status" value="1"/>
</dbReference>
<reference evidence="12" key="1">
    <citation type="submission" date="2016-10" db="EMBL/GenBank/DDBJ databases">
        <authorList>
            <person name="Varghese N."/>
            <person name="Submissions S."/>
        </authorList>
    </citation>
    <scope>NUCLEOTIDE SEQUENCE [LARGE SCALE GENOMIC DNA]</scope>
    <source>
        <strain evidence="12">DSM 26382</strain>
    </source>
</reference>
<gene>
    <name evidence="11" type="ORF">SAMN05216576_11516</name>
</gene>
<protein>
    <submittedName>
        <fullName evidence="11">Methyl-accepting chemotaxis sensory transducer with Pas/Pac sensor</fullName>
    </submittedName>
</protein>
<dbReference type="Pfam" id="PF00015">
    <property type="entry name" value="MCPsignal"/>
    <property type="match status" value="1"/>
</dbReference>
<accession>A0A1G6U5D5</accession>
<dbReference type="GO" id="GO:0004888">
    <property type="term" value="F:transmembrane signaling receptor activity"/>
    <property type="evidence" value="ECO:0007669"/>
    <property type="project" value="InterPro"/>
</dbReference>
<dbReference type="SMART" id="SM00283">
    <property type="entry name" value="MA"/>
    <property type="match status" value="1"/>
</dbReference>
<dbReference type="CDD" id="cd11386">
    <property type="entry name" value="MCP_signal"/>
    <property type="match status" value="1"/>
</dbReference>
<dbReference type="InterPro" id="IPR035965">
    <property type="entry name" value="PAS-like_dom_sf"/>
</dbReference>
<organism evidence="11 12">
    <name type="scientific">Ectopseudomonas chengduensis</name>
    <dbReference type="NCBI Taxonomy" id="489632"/>
    <lineage>
        <taxon>Bacteria</taxon>
        <taxon>Pseudomonadati</taxon>
        <taxon>Pseudomonadota</taxon>
        <taxon>Gammaproteobacteria</taxon>
        <taxon>Pseudomonadales</taxon>
        <taxon>Pseudomonadaceae</taxon>
        <taxon>Ectopseudomonas</taxon>
    </lineage>
</organism>
<evidence type="ECO:0000256" key="4">
    <source>
        <dbReference type="ARBA" id="ARBA00022500"/>
    </source>
</evidence>
<sequence>MRLNTPVTGRERDFPSAQRLISATDTRGLITYCNDEFVSVSGFEREQLLGQPHNIVRHPDMPEAVFEHMWSHLKAGKAWMGIVKNRCQNGDFYWVSAYVTPISENGRVSGYESVRVKPDAEQVRRASQLYAQIRAGRSPESSGQGLWRWAEILGIPAMTGLAVLAAYQWVSPVVGLACALAVPFALQGWNDLRRERLLQRLLDSLQGAFDSELIARTYTDLSGRPAQVQMALISERARIRTVLSRLEDYADHSAELAQRSGRLTNSSEASLQAQRGEADMAATAMHEMAASIAEVSAHVHRTADEARRANMLAHDGSAEAGKTREVIEKLAHTVSGISASVEGLARDTQSIEQAASMIRAIAEQTNLLALNAAIEAARAGEQGRGFAVVADEVRALASKTQDSTRAIQDIIKTLQAGAQGSVAIAQAGTQEAAAGVQQVIATQDALQGISSAVDLIHDMGQQMAAASEEQAHVAEDISQQITRIAQASDLNAELAGESAQVGNDLQQTSRAMHALVERFSS</sequence>
<keyword evidence="2" id="KW-1003">Cell membrane</keyword>
<dbReference type="Gene3D" id="3.30.450.20">
    <property type="entry name" value="PAS domain"/>
    <property type="match status" value="1"/>
</dbReference>
<dbReference type="GO" id="GO:0005886">
    <property type="term" value="C:plasma membrane"/>
    <property type="evidence" value="ECO:0007669"/>
    <property type="project" value="UniProtKB-SubCell"/>
</dbReference>
<keyword evidence="5" id="KW-0997">Cell inner membrane</keyword>
<dbReference type="FunFam" id="1.10.287.950:FF:000001">
    <property type="entry name" value="Methyl-accepting chemotaxis sensory transducer"/>
    <property type="match status" value="1"/>
</dbReference>
<dbReference type="FunFam" id="3.30.450.20:FF:000046">
    <property type="entry name" value="Aerotaxis sensor receptor"/>
    <property type="match status" value="1"/>
</dbReference>
<dbReference type="PROSITE" id="PS50112">
    <property type="entry name" value="PAS"/>
    <property type="match status" value="1"/>
</dbReference>
<evidence type="ECO:0000256" key="6">
    <source>
        <dbReference type="ARBA" id="ARBA00022692"/>
    </source>
</evidence>
<evidence type="ECO:0000256" key="8">
    <source>
        <dbReference type="ARBA" id="ARBA00023136"/>
    </source>
</evidence>
<dbReference type="PANTHER" id="PTHR32089:SF74">
    <property type="entry name" value="METHYL-ACCEPTING CHEMOTAXIS PROTEIN AER"/>
    <property type="match status" value="1"/>
</dbReference>
<proteinExistence type="inferred from homology"/>
<keyword evidence="12" id="KW-1185">Reference proteome</keyword>
<dbReference type="InterPro" id="IPR004089">
    <property type="entry name" value="MCPsignal_dom"/>
</dbReference>
<dbReference type="Proteomes" id="UP000199467">
    <property type="component" value="Unassembled WGS sequence"/>
</dbReference>
<evidence type="ECO:0000313" key="12">
    <source>
        <dbReference type="Proteomes" id="UP000199467"/>
    </source>
</evidence>
<dbReference type="PRINTS" id="PR00260">
    <property type="entry name" value="CHEMTRNSDUCR"/>
</dbReference>
<dbReference type="RefSeq" id="WP_055987218.1">
    <property type="nucleotide sequence ID" value="NZ_FMZQ01000015.1"/>
</dbReference>
<evidence type="ECO:0000256" key="2">
    <source>
        <dbReference type="ARBA" id="ARBA00022475"/>
    </source>
</evidence>
<dbReference type="CDD" id="cd00130">
    <property type="entry name" value="PAS"/>
    <property type="match status" value="1"/>
</dbReference>
<dbReference type="InterPro" id="IPR000014">
    <property type="entry name" value="PAS"/>
</dbReference>
<evidence type="ECO:0000256" key="3">
    <source>
        <dbReference type="ARBA" id="ARBA00022481"/>
    </source>
</evidence>
<comment type="similarity">
    <text evidence="10">Belongs to the methyl-accepting chemotaxis (MCP) protein family.</text>
</comment>
<dbReference type="PROSITE" id="PS50111">
    <property type="entry name" value="CHEMOTAXIS_TRANSDUC_2"/>
    <property type="match status" value="1"/>
</dbReference>
<evidence type="ECO:0000256" key="5">
    <source>
        <dbReference type="ARBA" id="ARBA00022519"/>
    </source>
</evidence>
<dbReference type="GO" id="GO:0052131">
    <property type="term" value="P:positive aerotaxis"/>
    <property type="evidence" value="ECO:0007669"/>
    <property type="project" value="UniProtKB-ARBA"/>
</dbReference>
<dbReference type="SUPFAM" id="SSF55785">
    <property type="entry name" value="PYP-like sensor domain (PAS domain)"/>
    <property type="match status" value="1"/>
</dbReference>
<keyword evidence="9" id="KW-0807">Transducer</keyword>
<dbReference type="AlphaFoldDB" id="A0A1G6U5D5"/>
<evidence type="ECO:0000256" key="9">
    <source>
        <dbReference type="ARBA" id="ARBA00023224"/>
    </source>
</evidence>
<keyword evidence="7" id="KW-1133">Transmembrane helix</keyword>
<keyword evidence="6" id="KW-0812">Transmembrane</keyword>
<dbReference type="InterPro" id="IPR013655">
    <property type="entry name" value="PAS_fold_3"/>
</dbReference>
<evidence type="ECO:0000313" key="11">
    <source>
        <dbReference type="EMBL" id="SDD36578.1"/>
    </source>
</evidence>
<dbReference type="NCBIfam" id="TIGR00229">
    <property type="entry name" value="sensory_box"/>
    <property type="match status" value="1"/>
</dbReference>
<dbReference type="PANTHER" id="PTHR32089">
    <property type="entry name" value="METHYL-ACCEPTING CHEMOTAXIS PROTEIN MCPB"/>
    <property type="match status" value="1"/>
</dbReference>
<comment type="subcellular location">
    <subcellularLocation>
        <location evidence="1">Cell inner membrane</location>
        <topology evidence="1">Multi-pass membrane protein</topology>
    </subcellularLocation>
</comment>
<dbReference type="Pfam" id="PF08447">
    <property type="entry name" value="PAS_3"/>
    <property type="match status" value="1"/>
</dbReference>
<evidence type="ECO:0000256" key="10">
    <source>
        <dbReference type="ARBA" id="ARBA00029447"/>
    </source>
</evidence>
<dbReference type="InterPro" id="IPR004090">
    <property type="entry name" value="Chemotax_Me-accpt_rcpt"/>
</dbReference>